<accession>A0AAD7YJ77</accession>
<evidence type="ECO:0000313" key="2">
    <source>
        <dbReference type="Proteomes" id="UP001231518"/>
    </source>
</evidence>
<protein>
    <submittedName>
        <fullName evidence="1">Uncharacterized protein</fullName>
    </submittedName>
</protein>
<comment type="caution">
    <text evidence="1">The sequence shown here is derived from an EMBL/GenBank/DDBJ whole genome shotgun (WGS) entry which is preliminary data.</text>
</comment>
<gene>
    <name evidence="1" type="ORF">PYW07_003452</name>
</gene>
<proteinExistence type="predicted"/>
<sequence>MTSFGEQQASVEVDTSSIWSGLFKGLQSMLHNVNPQISNFKAALASVPENERNHFKFVIRADRRPITAHPGWCNAPTTNEVAVVLVDQECDKRDIVLRTHDDRLRRISETHRAYDSLQYPLISVLSRRGWLPFCPL</sequence>
<keyword evidence="2" id="KW-1185">Reference proteome</keyword>
<dbReference type="Proteomes" id="UP001231518">
    <property type="component" value="Chromosome 14"/>
</dbReference>
<organism evidence="1 2">
    <name type="scientific">Mythimna separata</name>
    <name type="common">Oriental armyworm</name>
    <name type="synonym">Pseudaletia separata</name>
    <dbReference type="NCBI Taxonomy" id="271217"/>
    <lineage>
        <taxon>Eukaryota</taxon>
        <taxon>Metazoa</taxon>
        <taxon>Ecdysozoa</taxon>
        <taxon>Arthropoda</taxon>
        <taxon>Hexapoda</taxon>
        <taxon>Insecta</taxon>
        <taxon>Pterygota</taxon>
        <taxon>Neoptera</taxon>
        <taxon>Endopterygota</taxon>
        <taxon>Lepidoptera</taxon>
        <taxon>Glossata</taxon>
        <taxon>Ditrysia</taxon>
        <taxon>Noctuoidea</taxon>
        <taxon>Noctuidae</taxon>
        <taxon>Noctuinae</taxon>
        <taxon>Hadenini</taxon>
        <taxon>Mythimna</taxon>
    </lineage>
</organism>
<dbReference type="PANTHER" id="PTHR45786">
    <property type="entry name" value="DNA BINDING PROTEIN-LIKE"/>
    <property type="match status" value="1"/>
</dbReference>
<dbReference type="PANTHER" id="PTHR45786:SF74">
    <property type="entry name" value="ATP-DEPENDENT DNA HELICASE"/>
    <property type="match status" value="1"/>
</dbReference>
<dbReference type="AlphaFoldDB" id="A0AAD7YJ77"/>
<dbReference type="EMBL" id="JARGEI010000017">
    <property type="protein sequence ID" value="KAJ8716825.1"/>
    <property type="molecule type" value="Genomic_DNA"/>
</dbReference>
<reference evidence="1" key="1">
    <citation type="submission" date="2023-03" db="EMBL/GenBank/DDBJ databases">
        <title>Chromosome-level genomes of two armyworms, Mythimna separata and Mythimna loreyi, provide insights into the biosynthesis and reception of sex pheromones.</title>
        <authorList>
            <person name="Zhao H."/>
        </authorList>
    </citation>
    <scope>NUCLEOTIDE SEQUENCE</scope>
    <source>
        <strain evidence="1">BeijingLab</strain>
        <tissue evidence="1">Pupa</tissue>
    </source>
</reference>
<evidence type="ECO:0000313" key="1">
    <source>
        <dbReference type="EMBL" id="KAJ8716825.1"/>
    </source>
</evidence>
<name>A0AAD7YJ77_MYTSE</name>